<keyword evidence="3" id="KW-1185">Reference proteome</keyword>
<dbReference type="GO" id="GO:0006749">
    <property type="term" value="P:glutathione metabolic process"/>
    <property type="evidence" value="ECO:0007669"/>
    <property type="project" value="TreeGrafter"/>
</dbReference>
<dbReference type="EMBL" id="LFMY01000004">
    <property type="protein sequence ID" value="OKL61012.1"/>
    <property type="molecule type" value="Genomic_DNA"/>
</dbReference>
<dbReference type="AlphaFoldDB" id="A0A225AHU1"/>
<protein>
    <recommendedName>
        <fullName evidence="1">Hydantoinase B/oxoprolinase domain-containing protein</fullName>
    </recommendedName>
</protein>
<evidence type="ECO:0000313" key="2">
    <source>
        <dbReference type="EMBL" id="OKL61012.1"/>
    </source>
</evidence>
<dbReference type="PANTHER" id="PTHR11365:SF2">
    <property type="entry name" value="5-OXOPROLINASE"/>
    <property type="match status" value="1"/>
</dbReference>
<dbReference type="RefSeq" id="XP_020121133.1">
    <property type="nucleotide sequence ID" value="XM_020265832.1"/>
</dbReference>
<feature type="domain" description="Hydantoinase B/oxoprolinase" evidence="1">
    <location>
        <begin position="2"/>
        <end position="328"/>
    </location>
</feature>
<sequence>MKGIRLIQECIREYGIGTVQKYMNAIQDNAEKVVRDLLRKVHAQFSGLPLEAVDFMDDGSKLVLKININKEDGSATFDFTGTSRETYGNLNAPKAITFSAIIYVLRSLVNQDIPLNQGCLAPIKVILPEGTIISPSHGAATVGGNVETSQRVTDLVLRAFQGTCNNLTFGYGGQLVNGVAEPGFGYYETIAGGAGAGPHWAGQSGVHVHMTNTRITDPESLERRYPCILHEFSIRKNSGGEGLHRGGDGCIRDIEFRREVDVSVLSERRTIPPYGMCGGDAGQVGENIWVRHDEFGSREISLGGKNTCRMKKGDRIIIRSPGGGGYGKKAC</sequence>
<gene>
    <name evidence="2" type="ORF">UA08_03117</name>
</gene>
<dbReference type="InterPro" id="IPR045079">
    <property type="entry name" value="Oxoprolinase-like"/>
</dbReference>
<dbReference type="Pfam" id="PF02538">
    <property type="entry name" value="Hydantoinase_B"/>
    <property type="match status" value="1"/>
</dbReference>
<dbReference type="PANTHER" id="PTHR11365">
    <property type="entry name" value="5-OXOPROLINASE RELATED"/>
    <property type="match status" value="1"/>
</dbReference>
<dbReference type="Proteomes" id="UP000214365">
    <property type="component" value="Unassembled WGS sequence"/>
</dbReference>
<dbReference type="STRING" id="1441469.A0A225AHU1"/>
<dbReference type="InterPro" id="IPR003692">
    <property type="entry name" value="Hydantoinase_B"/>
</dbReference>
<organism evidence="2 3">
    <name type="scientific">Talaromyces atroroseus</name>
    <dbReference type="NCBI Taxonomy" id="1441469"/>
    <lineage>
        <taxon>Eukaryota</taxon>
        <taxon>Fungi</taxon>
        <taxon>Dikarya</taxon>
        <taxon>Ascomycota</taxon>
        <taxon>Pezizomycotina</taxon>
        <taxon>Eurotiomycetes</taxon>
        <taxon>Eurotiomycetidae</taxon>
        <taxon>Eurotiales</taxon>
        <taxon>Trichocomaceae</taxon>
        <taxon>Talaromyces</taxon>
        <taxon>Talaromyces sect. Trachyspermi</taxon>
    </lineage>
</organism>
<comment type="caution">
    <text evidence="2">The sequence shown here is derived from an EMBL/GenBank/DDBJ whole genome shotgun (WGS) entry which is preliminary data.</text>
</comment>
<reference evidence="2 3" key="1">
    <citation type="submission" date="2015-06" db="EMBL/GenBank/DDBJ databases">
        <title>Talaromyces atroroseus IBT 11181 draft genome.</title>
        <authorList>
            <person name="Rasmussen K.B."/>
            <person name="Rasmussen S."/>
            <person name="Petersen B."/>
            <person name="Sicheritz-Ponten T."/>
            <person name="Mortensen U.H."/>
            <person name="Thrane U."/>
        </authorList>
    </citation>
    <scope>NUCLEOTIDE SEQUENCE [LARGE SCALE GENOMIC DNA]</scope>
    <source>
        <strain evidence="2 3">IBT 11181</strain>
    </source>
</reference>
<evidence type="ECO:0000259" key="1">
    <source>
        <dbReference type="Pfam" id="PF02538"/>
    </source>
</evidence>
<dbReference type="GeneID" id="31002872"/>
<name>A0A225AHU1_TALAT</name>
<dbReference type="GO" id="GO:0005829">
    <property type="term" value="C:cytosol"/>
    <property type="evidence" value="ECO:0007669"/>
    <property type="project" value="TreeGrafter"/>
</dbReference>
<dbReference type="OrthoDB" id="4526330at2759"/>
<dbReference type="GO" id="GO:0017168">
    <property type="term" value="F:5-oxoprolinase (ATP-hydrolyzing) activity"/>
    <property type="evidence" value="ECO:0007669"/>
    <property type="project" value="TreeGrafter"/>
</dbReference>
<evidence type="ECO:0000313" key="3">
    <source>
        <dbReference type="Proteomes" id="UP000214365"/>
    </source>
</evidence>
<accession>A0A225AHU1</accession>
<proteinExistence type="predicted"/>